<evidence type="ECO:0000313" key="2">
    <source>
        <dbReference type="Proteomes" id="UP000035681"/>
    </source>
</evidence>
<feature type="compositionally biased region" description="Polar residues" evidence="1">
    <location>
        <begin position="107"/>
        <end position="121"/>
    </location>
</feature>
<sequence length="310" mass="34627">MAREAKRSIPRVSATTEKKNIKSVFYDTVIDGDETTIGDSTMTTNSSELSYNSSGYVAGVSSNCNGTTHRSSELSTSNKSKSESLNCTRKSGKKSSDKKRSSKKGNTDSFVTSDGSFSSTKRTVKGENKDQSDNVDMYDSTLLNVTGNDIQKTTRGNFLAESTRISFLAQNFSSSLMNFKKTFNRESLSLIKEESEGISNSNDKSLNTISDDSTLMILDEGSPCINTVTFTEERDDKTRTNYTQDITMIPDKIKPDVGKLFEMIKIVVNDFMELRERNGRSLDLLDLECFTISIKLVTRKFLKEYFESKN</sequence>
<proteinExistence type="predicted"/>
<feature type="compositionally biased region" description="Polar residues" evidence="1">
    <location>
        <begin position="37"/>
        <end position="69"/>
    </location>
</feature>
<dbReference type="WBParaSite" id="TCONS_00001049.p1">
    <property type="protein sequence ID" value="TCONS_00001049.p1"/>
    <property type="gene ID" value="XLOC_000989"/>
</dbReference>
<dbReference type="Proteomes" id="UP000035681">
    <property type="component" value="Unplaced"/>
</dbReference>
<dbReference type="AlphaFoldDB" id="A0A0K0E971"/>
<name>A0A0K0E971_STRER</name>
<reference evidence="3" key="1">
    <citation type="submission" date="2015-08" db="UniProtKB">
        <authorList>
            <consortium name="WormBaseParasite"/>
        </authorList>
    </citation>
    <scope>IDENTIFICATION</scope>
</reference>
<evidence type="ECO:0000256" key="1">
    <source>
        <dbReference type="SAM" id="MobiDB-lite"/>
    </source>
</evidence>
<feature type="compositionally biased region" description="Low complexity" evidence="1">
    <location>
        <begin position="73"/>
        <end position="86"/>
    </location>
</feature>
<dbReference type="WBParaSite" id="SSTP_0000605500.1">
    <property type="protein sequence ID" value="SSTP_0000605500.1"/>
    <property type="gene ID" value="SSTP_0000605500"/>
</dbReference>
<evidence type="ECO:0000313" key="3">
    <source>
        <dbReference type="WBParaSite" id="SSTP_0000605500.1"/>
    </source>
</evidence>
<feature type="region of interest" description="Disordered" evidence="1">
    <location>
        <begin position="35"/>
        <end position="135"/>
    </location>
</feature>
<keyword evidence="2" id="KW-1185">Reference proteome</keyword>
<protein>
    <submittedName>
        <fullName evidence="3">WAPL domain-containing protein</fullName>
    </submittedName>
</protein>
<organism evidence="3">
    <name type="scientific">Strongyloides stercoralis</name>
    <name type="common">Threadworm</name>
    <dbReference type="NCBI Taxonomy" id="6248"/>
    <lineage>
        <taxon>Eukaryota</taxon>
        <taxon>Metazoa</taxon>
        <taxon>Ecdysozoa</taxon>
        <taxon>Nematoda</taxon>
        <taxon>Chromadorea</taxon>
        <taxon>Rhabditida</taxon>
        <taxon>Tylenchina</taxon>
        <taxon>Panagrolaimomorpha</taxon>
        <taxon>Strongyloidoidea</taxon>
        <taxon>Strongyloididae</taxon>
        <taxon>Strongyloides</taxon>
    </lineage>
</organism>
<accession>A0A0K0E971</accession>